<evidence type="ECO:0000313" key="4">
    <source>
        <dbReference type="Proteomes" id="UP000470384"/>
    </source>
</evidence>
<keyword evidence="4" id="KW-1185">Reference proteome</keyword>
<evidence type="ECO:0000313" key="3">
    <source>
        <dbReference type="EMBL" id="NBG97049.1"/>
    </source>
</evidence>
<organism evidence="3 4">
    <name type="scientific">Pyruvatibacter mobilis</name>
    <dbReference type="NCBI Taxonomy" id="1712261"/>
    <lineage>
        <taxon>Bacteria</taxon>
        <taxon>Pseudomonadati</taxon>
        <taxon>Pseudomonadota</taxon>
        <taxon>Alphaproteobacteria</taxon>
        <taxon>Hyphomicrobiales</taxon>
        <taxon>Parvibaculaceae</taxon>
        <taxon>Pyruvatibacter</taxon>
    </lineage>
</organism>
<dbReference type="InterPro" id="IPR026866">
    <property type="entry name" value="CR006_AAA"/>
</dbReference>
<dbReference type="PANTHER" id="PTHR32182:SF0">
    <property type="entry name" value="DNA REPLICATION AND REPAIR PROTEIN RECF"/>
    <property type="match status" value="1"/>
</dbReference>
<gene>
    <name evidence="3" type="ORF">GTQ45_15025</name>
</gene>
<dbReference type="GO" id="GO:0000731">
    <property type="term" value="P:DNA synthesis involved in DNA repair"/>
    <property type="evidence" value="ECO:0007669"/>
    <property type="project" value="TreeGrafter"/>
</dbReference>
<dbReference type="SUPFAM" id="SSF52540">
    <property type="entry name" value="P-loop containing nucleoside triphosphate hydrolases"/>
    <property type="match status" value="1"/>
</dbReference>
<dbReference type="CDD" id="cd00267">
    <property type="entry name" value="ABC_ATPase"/>
    <property type="match status" value="1"/>
</dbReference>
<feature type="domain" description="Protein CR006 P-loop" evidence="2">
    <location>
        <begin position="384"/>
        <end position="705"/>
    </location>
</feature>
<dbReference type="EMBL" id="WXYQ01000014">
    <property type="protein sequence ID" value="NBG97049.1"/>
    <property type="molecule type" value="Genomic_DNA"/>
</dbReference>
<reference evidence="3 4" key="1">
    <citation type="journal article" date="2016" name="Int. J. Syst. Evol. Microbiol.">
        <title>Pyruvatibacter mobilis gen. nov., sp. nov., a marine bacterium from the culture broth of Picochlorum sp. 122.</title>
        <authorList>
            <person name="Wang G."/>
            <person name="Tang M."/>
            <person name="Wu H."/>
            <person name="Dai S."/>
            <person name="Li T."/>
            <person name="Chen C."/>
            <person name="He H."/>
            <person name="Fan J."/>
            <person name="Xiang W."/>
            <person name="Li X."/>
        </authorList>
    </citation>
    <scope>NUCLEOTIDE SEQUENCE [LARGE SCALE GENOMIC DNA]</scope>
    <source>
        <strain evidence="3 4">GYP-11</strain>
    </source>
</reference>
<dbReference type="InterPro" id="IPR027417">
    <property type="entry name" value="P-loop_NTPase"/>
</dbReference>
<feature type="coiled-coil region" evidence="1">
    <location>
        <begin position="512"/>
        <end position="539"/>
    </location>
</feature>
<name>A0A845QF84_9HYPH</name>
<comment type="caution">
    <text evidence="3">The sequence shown here is derived from an EMBL/GenBank/DDBJ whole genome shotgun (WGS) entry which is preliminary data.</text>
</comment>
<dbReference type="GO" id="GO:0006302">
    <property type="term" value="P:double-strand break repair"/>
    <property type="evidence" value="ECO:0007669"/>
    <property type="project" value="TreeGrafter"/>
</dbReference>
<keyword evidence="1" id="KW-0175">Coiled coil</keyword>
<dbReference type="OrthoDB" id="9789562at2"/>
<proteinExistence type="predicted"/>
<dbReference type="Proteomes" id="UP000470384">
    <property type="component" value="Unassembled WGS sequence"/>
</dbReference>
<evidence type="ECO:0000259" key="2">
    <source>
        <dbReference type="Pfam" id="PF13166"/>
    </source>
</evidence>
<sequence length="876" mass="95676">MKEPIDDIEAWSQKLSPWRQDALRRLAISDQLTDNDFADLMAMIKDEAGFKLETPAPSAVPFNKSHFGGANRTPVTLKKISNVQNVNRLAANAELEFCPNALTVVYGRNGSGKSGFVRILRTACRTRVENPAKLKVLSDVYGGGTDPQSANIIIDTGNGETPIPWTTGMTAAPELSQISVFDTLSAQIYVDSGNQIRYLPFGLALPHRLNGACLKLKENFDAERETTVGNKVSLTTIMFPIQRETKSQLFDKALNKDSSDNAIEVAATFSTADQERLDEVIAILSASAAAVADLTSLIGWVQAVASECEIAATAFSDSALTGFTTLWKSAVTARQTAQLSASALFTDEPLPGVGSESWRALWAAARDYSVKEAYVGADFPVTEAASCVLCQQPLLPAGTERMQRFKNYIDDTLDVAAAKAEKAVSDAADTLPALTHLSADGFSERVEQIRQRDPKLADALSCFQVSATQRREEAAARLTGDDSAPVSALVSPHAELKELARNLGDEKDKRVKAGEAQERERLASEKAELEDKKILAANREKLVTRRDLLETDAAFEKASAELQTTGITRRANELVDSHLTNAVVTRFDDERGRFDIMHLKVGLSRKSGQTKAEFEVDPQTKLTKVTSEILSEGEQRALALAGFLTEVALTEGSGPIIVDDPVSSLDRDRSARVAERLAEEACQRQVIVFTHDIIFFNELCGAAENKGIEPVTIALFGDKEAAGKIDPAGMIWKGLNVSKRIGKLKNDFAPLPKLLTTSPADYEYQVKNLYGRLRDTYERVVEEVIFRDIVRRGTDVIKTQELRYVTLSDALAIRFHEGMTRANTYSHDNPASDTVGIPQPDDFTADIAALEKLVADLQAASKSAEAARPQMKPKKY</sequence>
<accession>A0A845QF84</accession>
<dbReference type="Pfam" id="PF13166">
    <property type="entry name" value="AAA_13"/>
    <property type="match status" value="1"/>
</dbReference>
<dbReference type="AlphaFoldDB" id="A0A845QF84"/>
<evidence type="ECO:0000256" key="1">
    <source>
        <dbReference type="SAM" id="Coils"/>
    </source>
</evidence>
<dbReference type="PANTHER" id="PTHR32182">
    <property type="entry name" value="DNA REPLICATION AND REPAIR PROTEIN RECF"/>
    <property type="match status" value="1"/>
</dbReference>
<dbReference type="Gene3D" id="3.40.50.300">
    <property type="entry name" value="P-loop containing nucleotide triphosphate hydrolases"/>
    <property type="match status" value="1"/>
</dbReference>
<protein>
    <submittedName>
        <fullName evidence="3">AAA family ATPase</fullName>
    </submittedName>
</protein>